<dbReference type="InterPro" id="IPR058741">
    <property type="entry name" value="MurL_C"/>
</dbReference>
<proteinExistence type="inferred from homology"/>
<feature type="domain" description="MurL C-terminal" evidence="2">
    <location>
        <begin position="300"/>
        <end position="405"/>
    </location>
</feature>
<reference evidence="4" key="1">
    <citation type="journal article" date="2014" name="Int. J. Syst. Evol. Microbiol.">
        <title>Complete genome sequence of Corynebacterium casei LMG S-19264T (=DSM 44701T), isolated from a smear-ripened cheese.</title>
        <authorList>
            <consortium name="US DOE Joint Genome Institute (JGI-PGF)"/>
            <person name="Walter F."/>
            <person name="Albersmeier A."/>
            <person name="Kalinowski J."/>
            <person name="Ruckert C."/>
        </authorList>
    </citation>
    <scope>NUCLEOTIDE SEQUENCE</scope>
    <source>
        <strain evidence="4">KCTC 32437</strain>
    </source>
</reference>
<dbReference type="Pfam" id="PF26298">
    <property type="entry name" value="MurL_epimerase_C"/>
    <property type="match status" value="1"/>
</dbReference>
<keyword evidence="1" id="KW-0961">Cell wall biogenesis/degradation</keyword>
<evidence type="ECO:0000259" key="3">
    <source>
        <dbReference type="Pfam" id="PF26299"/>
    </source>
</evidence>
<keyword evidence="5" id="KW-1185">Reference proteome</keyword>
<name>A0A918S0A2_9HYPH</name>
<accession>A0A918S0A2</accession>
<dbReference type="GO" id="GO:0005737">
    <property type="term" value="C:cytoplasm"/>
    <property type="evidence" value="ECO:0007669"/>
    <property type="project" value="UniProtKB-UniRule"/>
</dbReference>
<evidence type="ECO:0000313" key="4">
    <source>
        <dbReference type="EMBL" id="GHA17470.1"/>
    </source>
</evidence>
<dbReference type="Proteomes" id="UP000646579">
    <property type="component" value="Unassembled WGS sequence"/>
</dbReference>
<keyword evidence="1" id="KW-0132">Cell division</keyword>
<organism evidence="4 5">
    <name type="scientific">Devosia pacifica</name>
    <dbReference type="NCBI Taxonomy" id="1335967"/>
    <lineage>
        <taxon>Bacteria</taxon>
        <taxon>Pseudomonadati</taxon>
        <taxon>Pseudomonadota</taxon>
        <taxon>Alphaproteobacteria</taxon>
        <taxon>Hyphomicrobiales</taxon>
        <taxon>Devosiaceae</taxon>
        <taxon>Devosia</taxon>
    </lineage>
</organism>
<reference evidence="4" key="2">
    <citation type="submission" date="2020-09" db="EMBL/GenBank/DDBJ databases">
        <authorList>
            <person name="Sun Q."/>
            <person name="Kim S."/>
        </authorList>
    </citation>
    <scope>NUCLEOTIDE SEQUENCE</scope>
    <source>
        <strain evidence="4">KCTC 32437</strain>
    </source>
</reference>
<sequence>MSQDFEILPPVIEPGATGLRFGYRLGDLQFEERLAFPSTFDIEVFQQQSGQRLLTLAAFVLGVSYYKLLAPLRLAAPQLTLTELERAFVIDIYENGLGEFYARNDLRRYGRLELEVSVDESELAERPDLLRRALLPIGGGKDSLVSAQLLQAAEIAFTPFAVNPKGPIVSSVEALALEPVYVRRTLDPEMIRLSTQPGYYNGHVPSTAINSMIAALCAIAYGFDEIVLSNERSASEGNIEFDGREANHQYSKSLAFERHIAQVLGAATGGALRYYSLLRPFSEAQIANLFARTQRFDHAFSSCNRNFRLAGHEGDLWCGNCPKCHFVFLIFAPVMDRERLIGIFGQNLFDKPQNIDAYRELTGLAGQKPWECVGEILEAAACLYQLVKRPEWSSDAVVAALGGELLAQYGAETLERASSELMTASQDHHIPGDVYRRIAPHAA</sequence>
<comment type="pathway">
    <text evidence="1">Cell wall biogenesis; peptidoglycan biosynthesis.</text>
</comment>
<keyword evidence="1" id="KW-0573">Peptidoglycan synthesis</keyword>
<feature type="domain" description="MurL N-terminal" evidence="3">
    <location>
        <begin position="5"/>
        <end position="277"/>
    </location>
</feature>
<dbReference type="EC" id="5.1.1.23" evidence="1"/>
<comment type="function">
    <text evidence="1">Cell wall formation. Catalyzes epimerization of the terminal L-glutamate in UDP-N-acetyl-alpha-D-muramoyl-L-alanyl-L-glutamate.</text>
</comment>
<dbReference type="EMBL" id="BMZE01000001">
    <property type="protein sequence ID" value="GHA17470.1"/>
    <property type="molecule type" value="Genomic_DNA"/>
</dbReference>
<dbReference type="GO" id="GO:0051301">
    <property type="term" value="P:cell division"/>
    <property type="evidence" value="ECO:0007669"/>
    <property type="project" value="UniProtKB-KW"/>
</dbReference>
<dbReference type="Pfam" id="PF26299">
    <property type="entry name" value="MurL_N"/>
    <property type="match status" value="1"/>
</dbReference>
<gene>
    <name evidence="1" type="primary">murL</name>
    <name evidence="4" type="ORF">GCM10007989_10830</name>
</gene>
<evidence type="ECO:0000256" key="1">
    <source>
        <dbReference type="HAMAP-Rule" id="MF_02209"/>
    </source>
</evidence>
<comment type="caution">
    <text evidence="4">The sequence shown here is derived from an EMBL/GenBank/DDBJ whole genome shotgun (WGS) entry which is preliminary data.</text>
</comment>
<dbReference type="InterPro" id="IPR043689">
    <property type="entry name" value="MurL"/>
</dbReference>
<dbReference type="InterPro" id="IPR058740">
    <property type="entry name" value="MurL_N"/>
</dbReference>
<comment type="similarity">
    <text evidence="1">Belongs to the MurL family.</text>
</comment>
<dbReference type="AlphaFoldDB" id="A0A918S0A2"/>
<dbReference type="GO" id="GO:0009252">
    <property type="term" value="P:peptidoglycan biosynthetic process"/>
    <property type="evidence" value="ECO:0007669"/>
    <property type="project" value="UniProtKB-UniRule"/>
</dbReference>
<protein>
    <recommendedName>
        <fullName evidence="1">UDP-N-acetyl-alpha-D-muramoyl-L-alanyl-L-glutamate epimerase</fullName>
        <ecNumber evidence="1">5.1.1.23</ecNumber>
    </recommendedName>
    <alternativeName>
        <fullName evidence="1">UDP-MurNAc-L-Ala-L-Glu epimerase</fullName>
    </alternativeName>
</protein>
<comment type="catalytic activity">
    <reaction evidence="1">
        <text>UDP-N-acetyl-alpha-D-muramoyl-L-alanyl-L-glutamate + ATP + H2O = UDP-N-acetyl-alpha-D-muramoyl-L-alanyl-D-glutamate + AMP + diphosphate + H(+)</text>
        <dbReference type="Rhea" id="RHEA:58812"/>
        <dbReference type="ChEBI" id="CHEBI:15377"/>
        <dbReference type="ChEBI" id="CHEBI:15378"/>
        <dbReference type="ChEBI" id="CHEBI:30616"/>
        <dbReference type="ChEBI" id="CHEBI:33019"/>
        <dbReference type="ChEBI" id="CHEBI:83900"/>
        <dbReference type="ChEBI" id="CHEBI:142725"/>
        <dbReference type="ChEBI" id="CHEBI:456215"/>
        <dbReference type="EC" id="5.1.1.23"/>
    </reaction>
</comment>
<dbReference type="GO" id="GO:0071555">
    <property type="term" value="P:cell wall organization"/>
    <property type="evidence" value="ECO:0007669"/>
    <property type="project" value="UniProtKB-KW"/>
</dbReference>
<dbReference type="GO" id="GO:0008360">
    <property type="term" value="P:regulation of cell shape"/>
    <property type="evidence" value="ECO:0007669"/>
    <property type="project" value="UniProtKB-KW"/>
</dbReference>
<evidence type="ECO:0000259" key="2">
    <source>
        <dbReference type="Pfam" id="PF26298"/>
    </source>
</evidence>
<keyword evidence="1" id="KW-0133">Cell shape</keyword>
<evidence type="ECO:0000313" key="5">
    <source>
        <dbReference type="Proteomes" id="UP000646579"/>
    </source>
</evidence>
<dbReference type="HAMAP" id="MF_02209">
    <property type="entry name" value="MurL"/>
    <property type="match status" value="1"/>
</dbReference>
<keyword evidence="1" id="KW-0131">Cell cycle</keyword>
<dbReference type="RefSeq" id="WP_189424094.1">
    <property type="nucleotide sequence ID" value="NZ_BMZE01000001.1"/>
</dbReference>
<dbReference type="GO" id="GO:0016855">
    <property type="term" value="F:racemase and epimerase activity, acting on amino acids and derivatives"/>
    <property type="evidence" value="ECO:0007669"/>
    <property type="project" value="UniProtKB-UniRule"/>
</dbReference>
<keyword evidence="1" id="KW-0413">Isomerase</keyword>